<dbReference type="PROSITE" id="PS50994">
    <property type="entry name" value="INTEGRASE"/>
    <property type="match status" value="1"/>
</dbReference>
<dbReference type="InterPro" id="IPR050951">
    <property type="entry name" value="Retrovirus_Pol_polyprotein"/>
</dbReference>
<dbReference type="Pfam" id="PF00665">
    <property type="entry name" value="rve"/>
    <property type="match status" value="1"/>
</dbReference>
<dbReference type="InterPro" id="IPR012337">
    <property type="entry name" value="RNaseH-like_sf"/>
</dbReference>
<dbReference type="Proteomes" id="UP000663834">
    <property type="component" value="Unassembled WGS sequence"/>
</dbReference>
<organism evidence="2 4">
    <name type="scientific">Rotaria magnacalcarata</name>
    <dbReference type="NCBI Taxonomy" id="392030"/>
    <lineage>
        <taxon>Eukaryota</taxon>
        <taxon>Metazoa</taxon>
        <taxon>Spiralia</taxon>
        <taxon>Gnathifera</taxon>
        <taxon>Rotifera</taxon>
        <taxon>Eurotatoria</taxon>
        <taxon>Bdelloidea</taxon>
        <taxon>Philodinida</taxon>
        <taxon>Philodinidae</taxon>
        <taxon>Rotaria</taxon>
    </lineage>
</organism>
<accession>A0A816GEL3</accession>
<dbReference type="InterPro" id="IPR001584">
    <property type="entry name" value="Integrase_cat-core"/>
</dbReference>
<evidence type="ECO:0000313" key="4">
    <source>
        <dbReference type="Proteomes" id="UP000663834"/>
    </source>
</evidence>
<dbReference type="AlphaFoldDB" id="A0A816GEL3"/>
<dbReference type="FunFam" id="3.30.420.10:FF:000032">
    <property type="entry name" value="Retrovirus-related Pol polyprotein from transposon 297-like Protein"/>
    <property type="match status" value="1"/>
</dbReference>
<proteinExistence type="predicted"/>
<dbReference type="GO" id="GO:0003676">
    <property type="term" value="F:nucleic acid binding"/>
    <property type="evidence" value="ECO:0007669"/>
    <property type="project" value="InterPro"/>
</dbReference>
<comment type="caution">
    <text evidence="2">The sequence shown here is derived from an EMBL/GenBank/DDBJ whole genome shotgun (WGS) entry which is preliminary data.</text>
</comment>
<feature type="domain" description="Integrase catalytic" evidence="1">
    <location>
        <begin position="5"/>
        <end position="163"/>
    </location>
</feature>
<evidence type="ECO:0000313" key="3">
    <source>
        <dbReference type="EMBL" id="CAF4894066.1"/>
    </source>
</evidence>
<dbReference type="EMBL" id="CAJOBJ010174098">
    <property type="protein sequence ID" value="CAF4894066.1"/>
    <property type="molecule type" value="Genomic_DNA"/>
</dbReference>
<dbReference type="PANTHER" id="PTHR37984:SF5">
    <property type="entry name" value="PROTEIN NYNRIN-LIKE"/>
    <property type="match status" value="1"/>
</dbReference>
<dbReference type="Gene3D" id="3.30.420.10">
    <property type="entry name" value="Ribonuclease H-like superfamily/Ribonuclease H"/>
    <property type="match status" value="1"/>
</dbReference>
<name>A0A816GEL3_9BILA</name>
<gene>
    <name evidence="3" type="ORF">GIL414_LOCUS51492</name>
    <name evidence="2" type="ORF">KQP761_LOCUS34738</name>
</gene>
<evidence type="ECO:0000313" key="2">
    <source>
        <dbReference type="EMBL" id="CAF1673277.1"/>
    </source>
</evidence>
<dbReference type="Proteomes" id="UP000681720">
    <property type="component" value="Unassembled WGS sequence"/>
</dbReference>
<sequence length="201" mass="23157">MQLHTISQPWHTIGINIMGPFPPTARQKRFLLVIVDYFTRWVEIFALKQTTATHIANILIDEIICRYGAPVYILSDNGPQFIAHLFNEICANLGINRKFTANYHPQTNMSERVNRTLNAQIAIYAQRRPGLWDKELQKLAFAIRTSVNDTTGETPAYLNLDRDPVIPLDLIIHQSLPDSTSNTPEYKFIQQYRTHLSHDLQ</sequence>
<dbReference type="SUPFAM" id="SSF53098">
    <property type="entry name" value="Ribonuclease H-like"/>
    <property type="match status" value="1"/>
</dbReference>
<dbReference type="GO" id="GO:0015074">
    <property type="term" value="P:DNA integration"/>
    <property type="evidence" value="ECO:0007669"/>
    <property type="project" value="InterPro"/>
</dbReference>
<dbReference type="PANTHER" id="PTHR37984">
    <property type="entry name" value="PROTEIN CBG26694"/>
    <property type="match status" value="1"/>
</dbReference>
<dbReference type="OrthoDB" id="775972at2759"/>
<dbReference type="InterPro" id="IPR036397">
    <property type="entry name" value="RNaseH_sf"/>
</dbReference>
<protein>
    <recommendedName>
        <fullName evidence="1">Integrase catalytic domain-containing protein</fullName>
    </recommendedName>
</protein>
<reference evidence="2" key="1">
    <citation type="submission" date="2021-02" db="EMBL/GenBank/DDBJ databases">
        <authorList>
            <person name="Nowell W R."/>
        </authorList>
    </citation>
    <scope>NUCLEOTIDE SEQUENCE</scope>
</reference>
<evidence type="ECO:0000259" key="1">
    <source>
        <dbReference type="PROSITE" id="PS50994"/>
    </source>
</evidence>
<feature type="non-terminal residue" evidence="2">
    <location>
        <position position="201"/>
    </location>
</feature>
<dbReference type="EMBL" id="CAJNOW010019561">
    <property type="protein sequence ID" value="CAF1673277.1"/>
    <property type="molecule type" value="Genomic_DNA"/>
</dbReference>